<dbReference type="EMBL" id="MT141876">
    <property type="protein sequence ID" value="QJA71484.1"/>
    <property type="molecule type" value="Genomic_DNA"/>
</dbReference>
<protein>
    <submittedName>
        <fullName evidence="1">Uncharacterized protein</fullName>
    </submittedName>
</protein>
<organism evidence="1">
    <name type="scientific">viral metagenome</name>
    <dbReference type="NCBI Taxonomy" id="1070528"/>
    <lineage>
        <taxon>unclassified sequences</taxon>
        <taxon>metagenomes</taxon>
        <taxon>organismal metagenomes</taxon>
    </lineage>
</organism>
<accession>A0A6M3JMY3</accession>
<dbReference type="AlphaFoldDB" id="A0A6M3JMY3"/>
<evidence type="ECO:0000313" key="1">
    <source>
        <dbReference type="EMBL" id="QJA71484.1"/>
    </source>
</evidence>
<sequence length="69" mass="8029">MESLDKILDEFSKNRETLLVMKAYKGYSAVVVPQEIYREVFLLRDHYNGATPLLAAQKAIKERRKICIN</sequence>
<proteinExistence type="predicted"/>
<name>A0A6M3JMY3_9ZZZZ</name>
<reference evidence="1" key="1">
    <citation type="submission" date="2020-03" db="EMBL/GenBank/DDBJ databases">
        <title>The deep terrestrial virosphere.</title>
        <authorList>
            <person name="Holmfeldt K."/>
            <person name="Nilsson E."/>
            <person name="Simone D."/>
            <person name="Lopez-Fernandez M."/>
            <person name="Wu X."/>
            <person name="de Brujin I."/>
            <person name="Lundin D."/>
            <person name="Andersson A."/>
            <person name="Bertilsson S."/>
            <person name="Dopson M."/>
        </authorList>
    </citation>
    <scope>NUCLEOTIDE SEQUENCE</scope>
    <source>
        <strain evidence="1">MM415A03163</strain>
    </source>
</reference>
<gene>
    <name evidence="1" type="ORF">MM415A03163_0014</name>
</gene>